<accession>A0A402DME4</accession>
<keyword evidence="3" id="KW-1185">Reference proteome</keyword>
<gene>
    <name evidence="2" type="ORF">CBZ_03460</name>
</gene>
<protein>
    <submittedName>
        <fullName evidence="2">Uncharacterized protein</fullName>
    </submittedName>
</protein>
<dbReference type="OrthoDB" id="581789at2"/>
<dbReference type="EMBL" id="BIMR01000018">
    <property type="protein sequence ID" value="GCE75290.1"/>
    <property type="molecule type" value="Genomic_DNA"/>
</dbReference>
<evidence type="ECO:0000313" key="3">
    <source>
        <dbReference type="Proteomes" id="UP000289954"/>
    </source>
</evidence>
<reference evidence="2 3" key="1">
    <citation type="submission" date="2019-01" db="EMBL/GenBank/DDBJ databases">
        <title>Draft genome sequence of Cellulomonas takizawaensis strain TKZ-21.</title>
        <authorList>
            <person name="Yamamura H."/>
            <person name="Hayashi T."/>
            <person name="Hamada M."/>
            <person name="Serisawa Y."/>
            <person name="Matsuyama K."/>
            <person name="Nakagawa Y."/>
            <person name="Otoguro M."/>
            <person name="Yanagida F."/>
            <person name="Hayakawa M."/>
        </authorList>
    </citation>
    <scope>NUCLEOTIDE SEQUENCE [LARGE SCALE GENOMIC DNA]</scope>
    <source>
        <strain evidence="2 3">NBRC12680</strain>
    </source>
</reference>
<comment type="caution">
    <text evidence="2">The sequence shown here is derived from an EMBL/GenBank/DDBJ whole genome shotgun (WGS) entry which is preliminary data.</text>
</comment>
<feature type="compositionally biased region" description="Gly residues" evidence="1">
    <location>
        <begin position="218"/>
        <end position="232"/>
    </location>
</feature>
<sequence>MAALRIEPVVEVLGDAEFDLWPVVGRDGSWYQVLHGDLTEREVGTAVHQVLRWFYDDDQGSPAPTIEDYLGRALAPHGPGDAQLMASGGVRFTDTVTGATILPGCCYMVDERSEILDVVDGRRPGCWLGHDPDGGVTLREGVVEVTQASEGRRPTLLRFPADEVRAAFDRAESDLDRFCDLVVTWATTHTPGQAHTLTNAVARALGASSHQSGERSAAGGGDGDGREGGTVGTGAAYQEWWSQGDSNP</sequence>
<proteinExistence type="predicted"/>
<feature type="region of interest" description="Disordered" evidence="1">
    <location>
        <begin position="206"/>
        <end position="248"/>
    </location>
</feature>
<dbReference type="Proteomes" id="UP000289954">
    <property type="component" value="Unassembled WGS sequence"/>
</dbReference>
<dbReference type="RefSeq" id="WP_130779916.1">
    <property type="nucleotide sequence ID" value="NZ_BIMR01000018.1"/>
</dbReference>
<evidence type="ECO:0000313" key="2">
    <source>
        <dbReference type="EMBL" id="GCE75290.1"/>
    </source>
</evidence>
<name>A0A402DME4_9CELL</name>
<evidence type="ECO:0000256" key="1">
    <source>
        <dbReference type="SAM" id="MobiDB-lite"/>
    </source>
</evidence>
<dbReference type="AlphaFoldDB" id="A0A402DME4"/>
<organism evidence="2 3">
    <name type="scientific">Cellulomonas biazotea</name>
    <dbReference type="NCBI Taxonomy" id="1709"/>
    <lineage>
        <taxon>Bacteria</taxon>
        <taxon>Bacillati</taxon>
        <taxon>Actinomycetota</taxon>
        <taxon>Actinomycetes</taxon>
        <taxon>Micrococcales</taxon>
        <taxon>Cellulomonadaceae</taxon>
        <taxon>Cellulomonas</taxon>
    </lineage>
</organism>